<proteinExistence type="predicted"/>
<dbReference type="GO" id="GO:0003824">
    <property type="term" value="F:catalytic activity"/>
    <property type="evidence" value="ECO:0007669"/>
    <property type="project" value="InterPro"/>
</dbReference>
<dbReference type="GO" id="GO:0005975">
    <property type="term" value="P:carbohydrate metabolic process"/>
    <property type="evidence" value="ECO:0007669"/>
    <property type="project" value="InterPro"/>
</dbReference>
<feature type="non-terminal residue" evidence="2">
    <location>
        <position position="1"/>
    </location>
</feature>
<protein>
    <submittedName>
        <fullName evidence="2">1,4-alpha-glucan-branching enzyme</fullName>
    </submittedName>
</protein>
<dbReference type="SUPFAM" id="SSF51011">
    <property type="entry name" value="Glycosyl hydrolase domain"/>
    <property type="match status" value="1"/>
</dbReference>
<name>A0AAD1QY12_PELCU</name>
<sequence>LDTDLKMYGGHQRIDHRTEFFTENLPFNNRPYSLLIYIPCRVALVLQNMENR</sequence>
<evidence type="ECO:0000313" key="2">
    <source>
        <dbReference type="EMBL" id="CAH2219453.1"/>
    </source>
</evidence>
<dbReference type="Pfam" id="PF02806">
    <property type="entry name" value="Alpha-amylase_C"/>
    <property type="match status" value="1"/>
</dbReference>
<dbReference type="AlphaFoldDB" id="A0AAD1QY12"/>
<dbReference type="InterPro" id="IPR013780">
    <property type="entry name" value="Glyco_hydro_b"/>
</dbReference>
<organism evidence="2 3">
    <name type="scientific">Pelobates cultripes</name>
    <name type="common">Western spadefoot toad</name>
    <dbReference type="NCBI Taxonomy" id="61616"/>
    <lineage>
        <taxon>Eukaryota</taxon>
        <taxon>Metazoa</taxon>
        <taxon>Chordata</taxon>
        <taxon>Craniata</taxon>
        <taxon>Vertebrata</taxon>
        <taxon>Euteleostomi</taxon>
        <taxon>Amphibia</taxon>
        <taxon>Batrachia</taxon>
        <taxon>Anura</taxon>
        <taxon>Pelobatoidea</taxon>
        <taxon>Pelobatidae</taxon>
        <taxon>Pelobates</taxon>
    </lineage>
</organism>
<evidence type="ECO:0000313" key="3">
    <source>
        <dbReference type="Proteomes" id="UP001295444"/>
    </source>
</evidence>
<evidence type="ECO:0000259" key="1">
    <source>
        <dbReference type="Pfam" id="PF02806"/>
    </source>
</evidence>
<feature type="domain" description="Alpha-amylase/branching enzyme C-terminal all beta" evidence="1">
    <location>
        <begin position="1"/>
        <end position="47"/>
    </location>
</feature>
<reference evidence="2" key="1">
    <citation type="submission" date="2022-03" db="EMBL/GenBank/DDBJ databases">
        <authorList>
            <person name="Alioto T."/>
            <person name="Alioto T."/>
            <person name="Gomez Garrido J."/>
        </authorList>
    </citation>
    <scope>NUCLEOTIDE SEQUENCE</scope>
</reference>
<dbReference type="Proteomes" id="UP001295444">
    <property type="component" value="Chromosome 01"/>
</dbReference>
<dbReference type="Gene3D" id="2.60.40.1180">
    <property type="entry name" value="Golgi alpha-mannosidase II"/>
    <property type="match status" value="1"/>
</dbReference>
<gene>
    <name evidence="2" type="ORF">PECUL_23A044124</name>
</gene>
<dbReference type="InterPro" id="IPR006048">
    <property type="entry name" value="A-amylase/branching_C"/>
</dbReference>
<keyword evidence="3" id="KW-1185">Reference proteome</keyword>
<accession>A0AAD1QY12</accession>
<dbReference type="GO" id="GO:0043169">
    <property type="term" value="F:cation binding"/>
    <property type="evidence" value="ECO:0007669"/>
    <property type="project" value="InterPro"/>
</dbReference>
<dbReference type="EMBL" id="OW240912">
    <property type="protein sequence ID" value="CAH2219453.1"/>
    <property type="molecule type" value="Genomic_DNA"/>
</dbReference>